<organism evidence="2 3">
    <name type="scientific">Prauserella sediminis</name>
    <dbReference type="NCBI Taxonomy" id="577680"/>
    <lineage>
        <taxon>Bacteria</taxon>
        <taxon>Bacillati</taxon>
        <taxon>Actinomycetota</taxon>
        <taxon>Actinomycetes</taxon>
        <taxon>Pseudonocardiales</taxon>
        <taxon>Pseudonocardiaceae</taxon>
        <taxon>Prauserella</taxon>
        <taxon>Prauserella salsuginis group</taxon>
    </lineage>
</organism>
<proteinExistence type="predicted"/>
<dbReference type="Pfam" id="PF13020">
    <property type="entry name" value="NOV_C"/>
    <property type="match status" value="1"/>
</dbReference>
<evidence type="ECO:0000259" key="1">
    <source>
        <dbReference type="Pfam" id="PF13020"/>
    </source>
</evidence>
<dbReference type="EMBL" id="JACIBS010000001">
    <property type="protein sequence ID" value="MBB3662609.1"/>
    <property type="molecule type" value="Genomic_DNA"/>
</dbReference>
<feature type="domain" description="Protein NO VEIN C-terminal" evidence="1">
    <location>
        <begin position="30"/>
        <end position="104"/>
    </location>
</feature>
<dbReference type="Proteomes" id="UP000564573">
    <property type="component" value="Unassembled WGS sequence"/>
</dbReference>
<evidence type="ECO:0000313" key="3">
    <source>
        <dbReference type="Proteomes" id="UP000564573"/>
    </source>
</evidence>
<protein>
    <recommendedName>
        <fullName evidence="1">Protein NO VEIN C-terminal domain-containing protein</fullName>
    </recommendedName>
</protein>
<dbReference type="RefSeq" id="WP_183780736.1">
    <property type="nucleotide sequence ID" value="NZ_JACIBS010000001.1"/>
</dbReference>
<dbReference type="InterPro" id="IPR024975">
    <property type="entry name" value="NOV_C"/>
</dbReference>
<name>A0A839XL98_9PSEU</name>
<dbReference type="AlphaFoldDB" id="A0A839XL98"/>
<accession>A0A839XL98</accession>
<reference evidence="2 3" key="1">
    <citation type="submission" date="2020-08" db="EMBL/GenBank/DDBJ databases">
        <title>Sequencing the genomes of 1000 actinobacteria strains.</title>
        <authorList>
            <person name="Klenk H.-P."/>
        </authorList>
    </citation>
    <scope>NUCLEOTIDE SEQUENCE [LARGE SCALE GENOMIC DNA]</scope>
    <source>
        <strain evidence="2 3">DSM 45267</strain>
    </source>
</reference>
<sequence length="167" mass="18305">MDPDAVFGQLVSSWGKVDTAARERVGAAGEEALVNLLRDISGSRVDHVSTWSDGFGYDIAFSRGLVNAHLEVKSTTRRGRFTAYLSRHEYNVMLRDPRWTLVTVRLSDDLTIDGVGTVPNDWIIGSTPCDSSPAGSWASCKLEVPANVIGDGMRSLDDEVARRLPPW</sequence>
<gene>
    <name evidence="2" type="ORF">FB384_001513</name>
</gene>
<comment type="caution">
    <text evidence="2">The sequence shown here is derived from an EMBL/GenBank/DDBJ whole genome shotgun (WGS) entry which is preliminary data.</text>
</comment>
<evidence type="ECO:0000313" key="2">
    <source>
        <dbReference type="EMBL" id="MBB3662609.1"/>
    </source>
</evidence>
<keyword evidence="3" id="KW-1185">Reference proteome</keyword>